<dbReference type="CDD" id="cd16857">
    <property type="entry name" value="ING_ING1_2"/>
    <property type="match status" value="1"/>
</dbReference>
<keyword evidence="10" id="KW-0156">Chromatin regulator</keyword>
<dbReference type="SMART" id="SM00249">
    <property type="entry name" value="PHD"/>
    <property type="match status" value="1"/>
</dbReference>
<reference evidence="13" key="1">
    <citation type="journal article" date="2023" name="Mol. Biol. Evol.">
        <title>Third-Generation Sequencing Reveals the Adaptive Role of the Epigenome in Three Deep-Sea Polychaetes.</title>
        <authorList>
            <person name="Perez M."/>
            <person name="Aroh O."/>
            <person name="Sun Y."/>
            <person name="Lan Y."/>
            <person name="Juniper S.K."/>
            <person name="Young C.R."/>
            <person name="Angers B."/>
            <person name="Qian P.Y."/>
        </authorList>
    </citation>
    <scope>NUCLEOTIDE SEQUENCE</scope>
    <source>
        <strain evidence="13">R07B-5</strain>
    </source>
</reference>
<dbReference type="InterPro" id="IPR013083">
    <property type="entry name" value="Znf_RING/FYVE/PHD"/>
</dbReference>
<proteinExistence type="inferred from homology"/>
<dbReference type="InterPro" id="IPR019786">
    <property type="entry name" value="Zinc_finger_PHD-type_CS"/>
</dbReference>
<name>A0AAD9N6S8_RIDPI</name>
<dbReference type="SMART" id="SM01408">
    <property type="entry name" value="ING"/>
    <property type="match status" value="1"/>
</dbReference>
<evidence type="ECO:0000256" key="5">
    <source>
        <dbReference type="ARBA" id="ARBA00022833"/>
    </source>
</evidence>
<evidence type="ECO:0000256" key="1">
    <source>
        <dbReference type="ARBA" id="ARBA00004123"/>
    </source>
</evidence>
<dbReference type="GO" id="GO:0045893">
    <property type="term" value="P:positive regulation of DNA-templated transcription"/>
    <property type="evidence" value="ECO:0007669"/>
    <property type="project" value="TreeGrafter"/>
</dbReference>
<dbReference type="EMBL" id="JAODUO010001761">
    <property type="protein sequence ID" value="KAK2158905.1"/>
    <property type="molecule type" value="Genomic_DNA"/>
</dbReference>
<dbReference type="Proteomes" id="UP001209878">
    <property type="component" value="Unassembled WGS sequence"/>
</dbReference>
<dbReference type="Gene3D" id="3.30.40.10">
    <property type="entry name" value="Zinc/RING finger domain, C3HC4 (zinc finger)"/>
    <property type="match status" value="1"/>
</dbReference>
<dbReference type="GO" id="GO:0005634">
    <property type="term" value="C:nucleus"/>
    <property type="evidence" value="ECO:0007669"/>
    <property type="project" value="UniProtKB-SubCell"/>
</dbReference>
<evidence type="ECO:0000256" key="8">
    <source>
        <dbReference type="PIRSR" id="PIRSR628651-51"/>
    </source>
</evidence>
<feature type="binding site" evidence="8">
    <location>
        <position position="232"/>
    </location>
    <ligand>
        <name>Zn(2+)</name>
        <dbReference type="ChEBI" id="CHEBI:29105"/>
        <label>2</label>
    </ligand>
</feature>
<evidence type="ECO:0000313" key="13">
    <source>
        <dbReference type="EMBL" id="KAK2158905.1"/>
    </source>
</evidence>
<dbReference type="PROSITE" id="PS01359">
    <property type="entry name" value="ZF_PHD_1"/>
    <property type="match status" value="1"/>
</dbReference>
<sequence>MMSMLNQAAVEALCSATYLENYLDCTENLPDDLQRIVTHLRELDFQTNELLKDIRQHQEVCVKEGDSVQKKRSLIQIQRGLIKSQEIGDEKLQLVQQIIELIENRTRQLEQDLENLDPGTTQVSKTEEESKSATPSSTKVTSKVEDVADTNKTKRQRRQRSTTTEQTVKEEEKKQEEEERPKKKKKRKASKKEHHAKDKSPVDPPIDPDEPTYCLCQQVSYGEMIGCDNDACQIEWFHFNCVALTSKPKGKWFCPKCRGDKPNVKRTDLK</sequence>
<feature type="binding site" evidence="8">
    <location>
        <position position="216"/>
    </location>
    <ligand>
        <name>Zn(2+)</name>
        <dbReference type="ChEBI" id="CHEBI:29105"/>
        <label>1</label>
    </ligand>
</feature>
<accession>A0AAD9N6S8</accession>
<feature type="compositionally biased region" description="Basic residues" evidence="11">
    <location>
        <begin position="182"/>
        <end position="194"/>
    </location>
</feature>
<keyword evidence="3 8" id="KW-0479">Metal-binding</keyword>
<feature type="compositionally biased region" description="Polar residues" evidence="11">
    <location>
        <begin position="132"/>
        <end position="141"/>
    </location>
</feature>
<feature type="compositionally biased region" description="Basic and acidic residues" evidence="11">
    <location>
        <begin position="142"/>
        <end position="152"/>
    </location>
</feature>
<feature type="site" description="Histone H3K4me3 binding" evidence="7">
    <location>
        <position position="224"/>
    </location>
</feature>
<feature type="binding site" evidence="8">
    <location>
        <position position="254"/>
    </location>
    <ligand>
        <name>Zn(2+)</name>
        <dbReference type="ChEBI" id="CHEBI:29105"/>
        <label>2</label>
    </ligand>
</feature>
<dbReference type="InterPro" id="IPR024610">
    <property type="entry name" value="ING_N_histone-binding"/>
</dbReference>
<keyword evidence="4 9" id="KW-0863">Zinc-finger</keyword>
<feature type="site" description="Histone H3K4me3 binding" evidence="7">
    <location>
        <position position="236"/>
    </location>
</feature>
<protein>
    <recommendedName>
        <fullName evidence="10">Inhibitor of growth protein</fullName>
    </recommendedName>
</protein>
<evidence type="ECO:0000313" key="14">
    <source>
        <dbReference type="Proteomes" id="UP001209878"/>
    </source>
</evidence>
<evidence type="ECO:0000256" key="10">
    <source>
        <dbReference type="RuleBase" id="RU361213"/>
    </source>
</evidence>
<feature type="compositionally biased region" description="Basic and acidic residues" evidence="11">
    <location>
        <begin position="167"/>
        <end position="181"/>
    </location>
</feature>
<dbReference type="GO" id="GO:0006325">
    <property type="term" value="P:chromatin organization"/>
    <property type="evidence" value="ECO:0007669"/>
    <property type="project" value="UniProtKB-KW"/>
</dbReference>
<evidence type="ECO:0000256" key="3">
    <source>
        <dbReference type="ARBA" id="ARBA00022723"/>
    </source>
</evidence>
<dbReference type="InterPro" id="IPR028651">
    <property type="entry name" value="ING_fam"/>
</dbReference>
<evidence type="ECO:0000256" key="2">
    <source>
        <dbReference type="ARBA" id="ARBA00010210"/>
    </source>
</evidence>
<comment type="subunit">
    <text evidence="10">Component of an histone acetyltransferase complex. Interacts with H3K4me3 and to a lesser extent with H3K4me2.</text>
</comment>
<evidence type="ECO:0000256" key="11">
    <source>
        <dbReference type="SAM" id="MobiDB-lite"/>
    </source>
</evidence>
<evidence type="ECO:0000256" key="9">
    <source>
        <dbReference type="PROSITE-ProRule" id="PRU00146"/>
    </source>
</evidence>
<dbReference type="FunFam" id="3.30.40.10:FF:000021">
    <property type="entry name" value="Inhibitor of growth 2b"/>
    <property type="match status" value="1"/>
</dbReference>
<dbReference type="InterPro" id="IPR028643">
    <property type="entry name" value="ING1_PHD_Znf"/>
</dbReference>
<dbReference type="CDD" id="cd15584">
    <property type="entry name" value="PHD_ING1_2"/>
    <property type="match status" value="1"/>
</dbReference>
<evidence type="ECO:0000256" key="7">
    <source>
        <dbReference type="PIRSR" id="PIRSR628651-50"/>
    </source>
</evidence>
<keyword evidence="6 10" id="KW-0539">Nucleus</keyword>
<comment type="caution">
    <text evidence="13">The sequence shown here is derived from an EMBL/GenBank/DDBJ whole genome shotgun (WGS) entry which is preliminary data.</text>
</comment>
<evidence type="ECO:0000259" key="12">
    <source>
        <dbReference type="PROSITE" id="PS50016"/>
    </source>
</evidence>
<feature type="region of interest" description="Disordered" evidence="11">
    <location>
        <begin position="112"/>
        <end position="209"/>
    </location>
</feature>
<comment type="function">
    <text evidence="10">Component of an histone acetyltransferase complex.</text>
</comment>
<organism evidence="13 14">
    <name type="scientific">Ridgeia piscesae</name>
    <name type="common">Tubeworm</name>
    <dbReference type="NCBI Taxonomy" id="27915"/>
    <lineage>
        <taxon>Eukaryota</taxon>
        <taxon>Metazoa</taxon>
        <taxon>Spiralia</taxon>
        <taxon>Lophotrochozoa</taxon>
        <taxon>Annelida</taxon>
        <taxon>Polychaeta</taxon>
        <taxon>Sedentaria</taxon>
        <taxon>Canalipalpata</taxon>
        <taxon>Sabellida</taxon>
        <taxon>Siboglinidae</taxon>
        <taxon>Ridgeia</taxon>
    </lineage>
</organism>
<feature type="binding site" evidence="8">
    <location>
        <position position="214"/>
    </location>
    <ligand>
        <name>Zn(2+)</name>
        <dbReference type="ChEBI" id="CHEBI:29105"/>
        <label>1</label>
    </ligand>
</feature>
<feature type="binding site" evidence="8">
    <location>
        <position position="241"/>
    </location>
    <ligand>
        <name>Zn(2+)</name>
        <dbReference type="ChEBI" id="CHEBI:29105"/>
        <label>1</label>
    </ligand>
</feature>
<feature type="binding site" evidence="8">
    <location>
        <position position="238"/>
    </location>
    <ligand>
        <name>Zn(2+)</name>
        <dbReference type="ChEBI" id="CHEBI:29105"/>
        <label>1</label>
    </ligand>
</feature>
<feature type="binding site" evidence="8">
    <location>
        <position position="227"/>
    </location>
    <ligand>
        <name>Zn(2+)</name>
        <dbReference type="ChEBI" id="CHEBI:29105"/>
        <label>2</label>
    </ligand>
</feature>
<feature type="domain" description="PHD-type" evidence="12">
    <location>
        <begin position="211"/>
        <end position="260"/>
    </location>
</feature>
<dbReference type="Pfam" id="PF12998">
    <property type="entry name" value="ING"/>
    <property type="match status" value="1"/>
</dbReference>
<gene>
    <name evidence="13" type="ORF">NP493_1761g00016</name>
</gene>
<dbReference type="SUPFAM" id="SSF57903">
    <property type="entry name" value="FYVE/PHD zinc finger"/>
    <property type="match status" value="1"/>
</dbReference>
<dbReference type="AlphaFoldDB" id="A0AAD9N6S8"/>
<feature type="site" description="Histone H3K4me3 binding" evidence="7">
    <location>
        <position position="228"/>
    </location>
</feature>
<comment type="subcellular location">
    <subcellularLocation>
        <location evidence="1 10">Nucleus</location>
    </subcellularLocation>
</comment>
<dbReference type="Gene3D" id="6.10.140.1740">
    <property type="match status" value="1"/>
</dbReference>
<feature type="binding site" evidence="8">
    <location>
        <position position="257"/>
    </location>
    <ligand>
        <name>Zn(2+)</name>
        <dbReference type="ChEBI" id="CHEBI:29105"/>
        <label>2</label>
    </ligand>
</feature>
<keyword evidence="14" id="KW-1185">Reference proteome</keyword>
<comment type="domain">
    <text evidence="10">The PHD-type zinc finger mediates the binding to H3K4me3.</text>
</comment>
<comment type="similarity">
    <text evidence="2 10">Belongs to the ING family.</text>
</comment>
<dbReference type="PROSITE" id="PS50016">
    <property type="entry name" value="ZF_PHD_2"/>
    <property type="match status" value="1"/>
</dbReference>
<dbReference type="InterPro" id="IPR019787">
    <property type="entry name" value="Znf_PHD-finger"/>
</dbReference>
<feature type="site" description="Histone H3K4me3 binding" evidence="7">
    <location>
        <position position="213"/>
    </location>
</feature>
<dbReference type="InterPro" id="IPR011011">
    <property type="entry name" value="Znf_FYVE_PHD"/>
</dbReference>
<keyword evidence="5 8" id="KW-0862">Zinc</keyword>
<dbReference type="PANTHER" id="PTHR10333:SF89">
    <property type="entry name" value="INHIBITOR OF GROWTH PROTEIN"/>
    <property type="match status" value="1"/>
</dbReference>
<dbReference type="GO" id="GO:0008270">
    <property type="term" value="F:zinc ion binding"/>
    <property type="evidence" value="ECO:0007669"/>
    <property type="project" value="UniProtKB-KW"/>
</dbReference>
<evidence type="ECO:0000256" key="4">
    <source>
        <dbReference type="ARBA" id="ARBA00022771"/>
    </source>
</evidence>
<dbReference type="InterPro" id="IPR001965">
    <property type="entry name" value="Znf_PHD"/>
</dbReference>
<dbReference type="PANTHER" id="PTHR10333">
    <property type="entry name" value="INHIBITOR OF GROWTH PROTEIN"/>
    <property type="match status" value="1"/>
</dbReference>
<evidence type="ECO:0000256" key="6">
    <source>
        <dbReference type="ARBA" id="ARBA00023242"/>
    </source>
</evidence>